<reference evidence="6" key="1">
    <citation type="journal article" date="2019" name="Int. J. Syst. Evol. Microbiol.">
        <title>The Global Catalogue of Microorganisms (GCM) 10K type strain sequencing project: providing services to taxonomists for standard genome sequencing and annotation.</title>
        <authorList>
            <consortium name="The Broad Institute Genomics Platform"/>
            <consortium name="The Broad Institute Genome Sequencing Center for Infectious Disease"/>
            <person name="Wu L."/>
            <person name="Ma J."/>
        </authorList>
    </citation>
    <scope>NUCLEOTIDE SEQUENCE [LARGE SCALE GENOMIC DNA]</scope>
    <source>
        <strain evidence="6">KCTC 52168</strain>
    </source>
</reference>
<evidence type="ECO:0000256" key="2">
    <source>
        <dbReference type="ARBA" id="ARBA00022741"/>
    </source>
</evidence>
<organism evidence="5 6">
    <name type="scientific">Piscinibacterium candidicorallinum</name>
    <dbReference type="NCBI Taxonomy" id="1793872"/>
    <lineage>
        <taxon>Bacteria</taxon>
        <taxon>Pseudomonadati</taxon>
        <taxon>Pseudomonadota</taxon>
        <taxon>Betaproteobacteria</taxon>
        <taxon>Burkholderiales</taxon>
        <taxon>Piscinibacterium</taxon>
    </lineage>
</organism>
<dbReference type="RefSeq" id="WP_377301824.1">
    <property type="nucleotide sequence ID" value="NZ_CP180191.1"/>
</dbReference>
<evidence type="ECO:0000256" key="1">
    <source>
        <dbReference type="ARBA" id="ARBA00022636"/>
    </source>
</evidence>
<accession>A0ABV7H0H7</accession>
<comment type="caution">
    <text evidence="5">The sequence shown here is derived from an EMBL/GenBank/DDBJ whole genome shotgun (WGS) entry which is preliminary data.</text>
</comment>
<evidence type="ECO:0000256" key="3">
    <source>
        <dbReference type="ARBA" id="ARBA00023143"/>
    </source>
</evidence>
<keyword evidence="1" id="KW-0973">c-di-GMP</keyword>
<dbReference type="InterPro" id="IPR012349">
    <property type="entry name" value="Split_barrel_FMN-bd"/>
</dbReference>
<dbReference type="Proteomes" id="UP001595556">
    <property type="component" value="Unassembled WGS sequence"/>
</dbReference>
<keyword evidence="5" id="KW-0282">Flagellum</keyword>
<sequence>MAQAMTPVDPRSIPIGKPLRDPVYARDGTLLLAKGQIVPNVQSLERIKGNGFFRPSFLETQLMAELPRLEEHTRPELLHPNAPPEPEKPRPVVGVVGKKAKRAISSSRVLRVTAAGGTESFNVVLIGGLEGKSLVISAPEREGKLVFVKEGQAWDIRGFSGQEVFTFQLEVTKVAFSPFPYVHLSWPTANAVSRAPVRSTRRAVCMLPCVAKVPITRHSLGKATTELEDLHGMLLDLSDSGARMGLGRRLPPEVERFELAFRVKVGERIRLIKVDAKVARELEPAGDHEYVYGLSFTAPDEETWFAMHAYVLQQIVQELEVPIYAVDD</sequence>
<gene>
    <name evidence="5" type="ORF">ACFOEN_05485</name>
</gene>
<dbReference type="SUPFAM" id="SSF141371">
    <property type="entry name" value="PilZ domain-like"/>
    <property type="match status" value="1"/>
</dbReference>
<evidence type="ECO:0000259" key="4">
    <source>
        <dbReference type="Pfam" id="PF12945"/>
    </source>
</evidence>
<keyword evidence="5" id="KW-0969">Cilium</keyword>
<proteinExistence type="predicted"/>
<dbReference type="Gene3D" id="2.30.110.10">
    <property type="entry name" value="Electron Transport, Fmn-binding Protein, Chain A"/>
    <property type="match status" value="1"/>
</dbReference>
<keyword evidence="2" id="KW-0547">Nucleotide-binding</keyword>
<keyword evidence="3" id="KW-0975">Bacterial flagellum</keyword>
<name>A0ABV7H0H7_9BURK</name>
<evidence type="ECO:0000313" key="6">
    <source>
        <dbReference type="Proteomes" id="UP001595556"/>
    </source>
</evidence>
<protein>
    <submittedName>
        <fullName evidence="5">Flagellar brake domain-containing protein</fullName>
    </submittedName>
</protein>
<dbReference type="Pfam" id="PF12945">
    <property type="entry name" value="PilZNR"/>
    <property type="match status" value="1"/>
</dbReference>
<keyword evidence="6" id="KW-1185">Reference proteome</keyword>
<dbReference type="InterPro" id="IPR009926">
    <property type="entry name" value="T3SS_YcgR_PilZN"/>
</dbReference>
<feature type="domain" description="Type III secretion system flagellar brake protein YcgR PilZN" evidence="4">
    <location>
        <begin position="112"/>
        <end position="187"/>
    </location>
</feature>
<dbReference type="EMBL" id="JBHRTI010000003">
    <property type="protein sequence ID" value="MFC3147092.1"/>
    <property type="molecule type" value="Genomic_DNA"/>
</dbReference>
<keyword evidence="5" id="KW-0966">Cell projection</keyword>
<evidence type="ECO:0000313" key="5">
    <source>
        <dbReference type="EMBL" id="MFC3147092.1"/>
    </source>
</evidence>